<evidence type="ECO:0000259" key="6">
    <source>
        <dbReference type="Pfam" id="PF04377"/>
    </source>
</evidence>
<evidence type="ECO:0000313" key="7">
    <source>
        <dbReference type="EMBL" id="XBJ30185.1"/>
    </source>
</evidence>
<dbReference type="GO" id="GO:0005737">
    <property type="term" value="C:cytoplasm"/>
    <property type="evidence" value="ECO:0007669"/>
    <property type="project" value="UniProtKB-SubCell"/>
</dbReference>
<dbReference type="GO" id="GO:0071596">
    <property type="term" value="P:ubiquitin-dependent protein catabolic process via the N-end rule pathway"/>
    <property type="evidence" value="ECO:0007669"/>
    <property type="project" value="InterPro"/>
</dbReference>
<dbReference type="InterPro" id="IPR017138">
    <property type="entry name" value="Asp_Glu_LeuTrfase"/>
</dbReference>
<dbReference type="RefSeq" id="WP_348519163.1">
    <property type="nucleotide sequence ID" value="NZ_CP155620.1"/>
</dbReference>
<evidence type="ECO:0000256" key="3">
    <source>
        <dbReference type="ARBA" id="ARBA00023315"/>
    </source>
</evidence>
<comment type="catalytic activity">
    <reaction evidence="4">
        <text>N-terminal L-glutamyl-[protein] + L-leucyl-tRNA(Leu) = N-terminal L-leucyl-L-glutamyl-[protein] + tRNA(Leu) + H(+)</text>
        <dbReference type="Rhea" id="RHEA:50412"/>
        <dbReference type="Rhea" id="RHEA-COMP:9613"/>
        <dbReference type="Rhea" id="RHEA-COMP:9622"/>
        <dbReference type="Rhea" id="RHEA-COMP:12664"/>
        <dbReference type="Rhea" id="RHEA-COMP:12668"/>
        <dbReference type="ChEBI" id="CHEBI:15378"/>
        <dbReference type="ChEBI" id="CHEBI:64721"/>
        <dbReference type="ChEBI" id="CHEBI:78442"/>
        <dbReference type="ChEBI" id="CHEBI:78494"/>
        <dbReference type="ChEBI" id="CHEBI:133041"/>
        <dbReference type="EC" id="2.3.2.29"/>
    </reaction>
</comment>
<keyword evidence="1 4" id="KW-0963">Cytoplasm</keyword>
<dbReference type="HAMAP" id="MF_00689">
    <property type="entry name" value="Bpt"/>
    <property type="match status" value="1"/>
</dbReference>
<keyword evidence="3 4" id="KW-0012">Acyltransferase</keyword>
<dbReference type="InterPro" id="IPR007471">
    <property type="entry name" value="N-end_Aminoacyl_Trfase_N"/>
</dbReference>
<dbReference type="InterPro" id="IPR007472">
    <property type="entry name" value="N-end_Aminoacyl_Trfase_C"/>
</dbReference>
<proteinExistence type="inferred from homology"/>
<dbReference type="InterPro" id="IPR030700">
    <property type="entry name" value="N-end_Aminoacyl_Trfase"/>
</dbReference>
<dbReference type="Pfam" id="PF04377">
    <property type="entry name" value="ATE_C"/>
    <property type="match status" value="1"/>
</dbReference>
<dbReference type="GO" id="GO:0008914">
    <property type="term" value="F:leucyl-tRNA--protein transferase activity"/>
    <property type="evidence" value="ECO:0007669"/>
    <property type="project" value="UniProtKB-UniRule"/>
</dbReference>
<dbReference type="SUPFAM" id="SSF55729">
    <property type="entry name" value="Acyl-CoA N-acyltransferases (Nat)"/>
    <property type="match status" value="1"/>
</dbReference>
<comment type="catalytic activity">
    <reaction evidence="4">
        <text>N-terminal L-aspartyl-[protein] + L-leucyl-tRNA(Leu) = N-terminal L-leucyl-L-aspartyl-[protein] + tRNA(Leu) + H(+)</text>
        <dbReference type="Rhea" id="RHEA:50420"/>
        <dbReference type="Rhea" id="RHEA-COMP:9613"/>
        <dbReference type="Rhea" id="RHEA-COMP:9622"/>
        <dbReference type="Rhea" id="RHEA-COMP:12669"/>
        <dbReference type="Rhea" id="RHEA-COMP:12674"/>
        <dbReference type="ChEBI" id="CHEBI:15378"/>
        <dbReference type="ChEBI" id="CHEBI:64720"/>
        <dbReference type="ChEBI" id="CHEBI:78442"/>
        <dbReference type="ChEBI" id="CHEBI:78494"/>
        <dbReference type="ChEBI" id="CHEBI:133042"/>
        <dbReference type="EC" id="2.3.2.29"/>
    </reaction>
</comment>
<feature type="domain" description="N-end rule aminoacyl transferase C-terminal" evidence="6">
    <location>
        <begin position="100"/>
        <end position="224"/>
    </location>
</feature>
<name>A0AAU7E898_9BACT</name>
<evidence type="ECO:0000256" key="1">
    <source>
        <dbReference type="ARBA" id="ARBA00022490"/>
    </source>
</evidence>
<dbReference type="PANTHER" id="PTHR21367">
    <property type="entry name" value="ARGININE-TRNA-PROTEIN TRANSFERASE 1"/>
    <property type="match status" value="1"/>
</dbReference>
<evidence type="ECO:0000256" key="4">
    <source>
        <dbReference type="HAMAP-Rule" id="MF_00689"/>
    </source>
</evidence>
<reference evidence="7" key="1">
    <citation type="submission" date="2024-05" db="EMBL/GenBank/DDBJ databases">
        <title>Campylobacter coli isolated from environmental waters in Slovenia.</title>
        <authorList>
            <person name="Zautner A.E."/>
            <person name="Bunk B."/>
            <person name="Riedel T."/>
            <person name="Sproeer C."/>
        </authorList>
    </citation>
    <scope>NUCLEOTIDE SEQUENCE</scope>
    <source>
        <strain evidence="7">CCS1377</strain>
    </source>
</reference>
<evidence type="ECO:0000256" key="2">
    <source>
        <dbReference type="ARBA" id="ARBA00022679"/>
    </source>
</evidence>
<accession>A0AAU7E898</accession>
<dbReference type="InterPro" id="IPR016181">
    <property type="entry name" value="Acyl_CoA_acyltransferase"/>
</dbReference>
<comment type="similarity">
    <text evidence="4">Belongs to the R-transferase family. Bpt subfamily.</text>
</comment>
<dbReference type="PIRSF" id="PIRSF037208">
    <property type="entry name" value="ATE_pro_prd"/>
    <property type="match status" value="1"/>
</dbReference>
<dbReference type="NCBIfam" id="NF002344">
    <property type="entry name" value="PRK01305.2-1"/>
    <property type="match status" value="1"/>
</dbReference>
<gene>
    <name evidence="4" type="primary">bpt</name>
    <name evidence="7" type="ORF">AAH949_00440</name>
</gene>
<dbReference type="EMBL" id="CP155620">
    <property type="protein sequence ID" value="XBJ30185.1"/>
    <property type="molecule type" value="Genomic_DNA"/>
</dbReference>
<protein>
    <recommendedName>
        <fullName evidence="4">Aspartate/glutamate leucyltransferase</fullName>
        <ecNumber evidence="4">2.3.2.29</ecNumber>
    </recommendedName>
</protein>
<dbReference type="PANTHER" id="PTHR21367:SF1">
    <property type="entry name" value="ARGINYL-TRNA--PROTEIN TRANSFERASE 1"/>
    <property type="match status" value="1"/>
</dbReference>
<dbReference type="GO" id="GO:0004057">
    <property type="term" value="F:arginyl-tRNA--protein transferase activity"/>
    <property type="evidence" value="ECO:0007669"/>
    <property type="project" value="InterPro"/>
</dbReference>
<feature type="domain" description="N-end aminoacyl transferase N-terminal" evidence="5">
    <location>
        <begin position="12"/>
        <end position="80"/>
    </location>
</feature>
<dbReference type="AlphaFoldDB" id="A0AAU7E898"/>
<evidence type="ECO:0000259" key="5">
    <source>
        <dbReference type="Pfam" id="PF04376"/>
    </source>
</evidence>
<organism evidence="7">
    <name type="scientific">Campylobacter sp. CCS1377</name>
    <dbReference type="NCBI Taxonomy" id="3158229"/>
    <lineage>
        <taxon>Bacteria</taxon>
        <taxon>Pseudomonadati</taxon>
        <taxon>Campylobacterota</taxon>
        <taxon>Epsilonproteobacteria</taxon>
        <taxon>Campylobacterales</taxon>
        <taxon>Campylobacteraceae</taxon>
        <taxon>Campylobacter</taxon>
    </lineage>
</organism>
<keyword evidence="2 4" id="KW-0808">Transferase</keyword>
<sequence length="239" mass="28615">MEEIPFCTLEDECSYLKDTKCKMEYKYIQNCSALLNQELIFRGWRRFGKYFLRPICDGCKECLSLRIDALNFHFSKQYRRILNKNANTKIILKSPYISNEHLFLYDKYHKFMQQKREWKASELSYRQYYNLYVDGAYEFGGELDFYVDGKLVCVDFIDILKDGISSIYCFYDPDFSHLSLGKFSLLSEIKIAQNLNLKYIYLGYYVKNCQSLMYKADYTPNEILRETSTLNENAFLWEK</sequence>
<dbReference type="EC" id="2.3.2.29" evidence="4"/>
<comment type="function">
    <text evidence="4">Functions in the N-end rule pathway of protein degradation where it conjugates Leu from its aminoacyl-tRNA to the N-termini of proteins containing an N-terminal aspartate or glutamate.</text>
</comment>
<comment type="subcellular location">
    <subcellularLocation>
        <location evidence="4">Cytoplasm</location>
    </subcellularLocation>
</comment>
<dbReference type="Pfam" id="PF04376">
    <property type="entry name" value="ATE_N"/>
    <property type="match status" value="1"/>
</dbReference>